<dbReference type="Proteomes" id="UP000604046">
    <property type="component" value="Unassembled WGS sequence"/>
</dbReference>
<organism evidence="2 3">
    <name type="scientific">Symbiodinium natans</name>
    <dbReference type="NCBI Taxonomy" id="878477"/>
    <lineage>
        <taxon>Eukaryota</taxon>
        <taxon>Sar</taxon>
        <taxon>Alveolata</taxon>
        <taxon>Dinophyceae</taxon>
        <taxon>Suessiales</taxon>
        <taxon>Symbiodiniaceae</taxon>
        <taxon>Symbiodinium</taxon>
    </lineage>
</organism>
<accession>A0A812K567</accession>
<gene>
    <name evidence="2" type="ORF">SNAT2548_LOCUS8098</name>
</gene>
<feature type="region of interest" description="Disordered" evidence="1">
    <location>
        <begin position="1"/>
        <end position="38"/>
    </location>
</feature>
<protein>
    <submittedName>
        <fullName evidence="2">Uncharacterized protein</fullName>
    </submittedName>
</protein>
<dbReference type="EMBL" id="CAJNDS010000588">
    <property type="protein sequence ID" value="CAE7220888.1"/>
    <property type="molecule type" value="Genomic_DNA"/>
</dbReference>
<feature type="compositionally biased region" description="Basic and acidic residues" evidence="1">
    <location>
        <begin position="93"/>
        <end position="108"/>
    </location>
</feature>
<dbReference type="AlphaFoldDB" id="A0A812K567"/>
<evidence type="ECO:0000313" key="3">
    <source>
        <dbReference type="Proteomes" id="UP000604046"/>
    </source>
</evidence>
<feature type="region of interest" description="Disordered" evidence="1">
    <location>
        <begin position="85"/>
        <end position="121"/>
    </location>
</feature>
<comment type="caution">
    <text evidence="2">The sequence shown here is derived from an EMBL/GenBank/DDBJ whole genome shotgun (WGS) entry which is preliminary data.</text>
</comment>
<reference evidence="2" key="1">
    <citation type="submission" date="2021-02" db="EMBL/GenBank/DDBJ databases">
        <authorList>
            <person name="Dougan E. K."/>
            <person name="Rhodes N."/>
            <person name="Thang M."/>
            <person name="Chan C."/>
        </authorList>
    </citation>
    <scope>NUCLEOTIDE SEQUENCE</scope>
</reference>
<proteinExistence type="predicted"/>
<sequence>MTKDDRPLSASMGDEAQEIWGELPRLPQSPCRGPTFRDDRCQRLVGDLQLPEVDEGDVRYPRGDDLSGSVLGLDLNAGIARYLASPEASGPSAKDRRSQRETRPEVDVRGQSSCSMPAAAG</sequence>
<evidence type="ECO:0000256" key="1">
    <source>
        <dbReference type="SAM" id="MobiDB-lite"/>
    </source>
</evidence>
<name>A0A812K567_9DINO</name>
<keyword evidence="3" id="KW-1185">Reference proteome</keyword>
<evidence type="ECO:0000313" key="2">
    <source>
        <dbReference type="EMBL" id="CAE7220888.1"/>
    </source>
</evidence>